<keyword evidence="3" id="KW-1185">Reference proteome</keyword>
<evidence type="ECO:0000313" key="2">
    <source>
        <dbReference type="EMBL" id="KAK6944518.1"/>
    </source>
</evidence>
<evidence type="ECO:0000313" key="3">
    <source>
        <dbReference type="Proteomes" id="UP001370490"/>
    </source>
</evidence>
<proteinExistence type="predicted"/>
<name>A0AAN8WDF6_9MAGN</name>
<comment type="caution">
    <text evidence="2">The sequence shown here is derived from an EMBL/GenBank/DDBJ whole genome shotgun (WGS) entry which is preliminary data.</text>
</comment>
<evidence type="ECO:0000259" key="1">
    <source>
        <dbReference type="Pfam" id="PF11955"/>
    </source>
</evidence>
<protein>
    <submittedName>
        <fullName evidence="2">Plant organelle RNA recognition domain</fullName>
    </submittedName>
</protein>
<gene>
    <name evidence="2" type="ORF">RJ641_025620</name>
</gene>
<organism evidence="2 3">
    <name type="scientific">Dillenia turbinata</name>
    <dbReference type="NCBI Taxonomy" id="194707"/>
    <lineage>
        <taxon>Eukaryota</taxon>
        <taxon>Viridiplantae</taxon>
        <taxon>Streptophyta</taxon>
        <taxon>Embryophyta</taxon>
        <taxon>Tracheophyta</taxon>
        <taxon>Spermatophyta</taxon>
        <taxon>Magnoliopsida</taxon>
        <taxon>eudicotyledons</taxon>
        <taxon>Gunneridae</taxon>
        <taxon>Pentapetalae</taxon>
        <taxon>Dilleniales</taxon>
        <taxon>Dilleniaceae</taxon>
        <taxon>Dillenia</taxon>
    </lineage>
</organism>
<reference evidence="2 3" key="1">
    <citation type="submission" date="2023-12" db="EMBL/GenBank/DDBJ databases">
        <title>A high-quality genome assembly for Dillenia turbinata (Dilleniales).</title>
        <authorList>
            <person name="Chanderbali A."/>
        </authorList>
    </citation>
    <scope>NUCLEOTIDE SEQUENCE [LARGE SCALE GENOMIC DNA]</scope>
    <source>
        <strain evidence="2">LSX21</strain>
        <tissue evidence="2">Leaf</tissue>
    </source>
</reference>
<dbReference type="Pfam" id="PF11955">
    <property type="entry name" value="PORR"/>
    <property type="match status" value="1"/>
</dbReference>
<dbReference type="InterPro" id="IPR045040">
    <property type="entry name" value="PORR_fam"/>
</dbReference>
<dbReference type="InterPro" id="IPR021099">
    <property type="entry name" value="PORR_domain"/>
</dbReference>
<feature type="domain" description="PORR" evidence="1">
    <location>
        <begin position="50"/>
        <end position="359"/>
    </location>
</feature>
<dbReference type="EMBL" id="JBAMMX010000003">
    <property type="protein sequence ID" value="KAK6944518.1"/>
    <property type="molecule type" value="Genomic_DNA"/>
</dbReference>
<sequence>MRVLQRCLLPVSTPQSSLPVQFGPFNSITQRRWKKKPVDSAQTRLQQDRVRDHKIDKLVSQLRRLNIILKLHSLLSNPKHIRPFASLQLISRWRNIIGLGTDIGAGDFLRKYPHVFTIFTHPLKRNMCCKFAPGMLDLINEELGVVRETELECVWRIKKLLRLSLTRTLHVHALGLMKREFGLPEDYMYSILRKYSSEFRFDDPETVSLIGNDEDLGVAEIEKWREREYREKWLSEYETKYAFPINYPTGCKIESGGREKMRNWQRLPYVKPYEGDAVVVVRSGGGLARFEKRVVAVLHEFLSLTVEKMVEVERLSHFRKDLGIEVNVRELLLKHPGIFYISTKGATETVFLREAYSKGLRRAIIEDREVLIKCATDGDWVLPILKSCNDTCCEDNLGQSSNKFAEVHLVLFRDALPPLPIDLFELVNRIIIRLLEDDSSVAYSKTVQQNLDIISDKNKYPPTLDPSKLLLKASEDKRFVCVEADRSLDAIVGSRKSLPLLHKLSRVFLNIAHIPQQKRKTKDLLKAPYRHGNFHN</sequence>
<dbReference type="AlphaFoldDB" id="A0AAN8WDF6"/>
<dbReference type="GO" id="GO:0003723">
    <property type="term" value="F:RNA binding"/>
    <property type="evidence" value="ECO:0007669"/>
    <property type="project" value="InterPro"/>
</dbReference>
<dbReference type="PANTHER" id="PTHR31476:SF12">
    <property type="entry name" value="UBIQUITIN CARBOXYL-TERMINAL HYDROLASE FAMILY PROTEIN"/>
    <property type="match status" value="1"/>
</dbReference>
<dbReference type="PANTHER" id="PTHR31476">
    <property type="entry name" value="PROTEIN WHAT'S THIS FACTOR 1 HOMOLOG, CHLOROPLASTIC"/>
    <property type="match status" value="1"/>
</dbReference>
<accession>A0AAN8WDF6</accession>
<dbReference type="Proteomes" id="UP001370490">
    <property type="component" value="Unassembled WGS sequence"/>
</dbReference>